<protein>
    <submittedName>
        <fullName evidence="2">NAD(P)/FAD-dependent oxidoreductase</fullName>
    </submittedName>
</protein>
<evidence type="ECO:0000259" key="1">
    <source>
        <dbReference type="Pfam" id="PF01593"/>
    </source>
</evidence>
<feature type="domain" description="Amine oxidase" evidence="1">
    <location>
        <begin position="32"/>
        <end position="426"/>
    </location>
</feature>
<dbReference type="NCBIfam" id="NF005560">
    <property type="entry name" value="PRK07233.1"/>
    <property type="match status" value="1"/>
</dbReference>
<dbReference type="InterPro" id="IPR036188">
    <property type="entry name" value="FAD/NAD-bd_sf"/>
</dbReference>
<dbReference type="InterPro" id="IPR002937">
    <property type="entry name" value="Amino_oxidase"/>
</dbReference>
<reference evidence="2" key="1">
    <citation type="submission" date="2024-07" db="EMBL/GenBank/DDBJ databases">
        <authorList>
            <person name="Kim Y.J."/>
            <person name="Jeong J.Y."/>
        </authorList>
    </citation>
    <scope>NUCLEOTIDE SEQUENCE</scope>
    <source>
        <strain evidence="2">GIHE-MW2</strain>
    </source>
</reference>
<dbReference type="AlphaFoldDB" id="A0AAU8JHD7"/>
<sequence length="454" mass="51318">MSDRNLSSTIKNPQIEHPKTESWAIIGGGMLGMTLAHRLVQQGKNVTLFESANYLGGLASAWQLGDLVWDRHYHVTLLSDTYLKNLLDELGLAAEMQWVETRTGLYTNGKLYSISNSIEFLRDFPLGLLGKIRFALTILYGSKIKNWQKLEKISVSDWLIRWSGKSVFEKIWLPLLRSKLGENYKIASASFIWAIIARLYAARRTGLKKEMFGYVPGGYAKIIDRFAQVLAAENVKIELGHRVTRIERFNQGIKIQFDNGHEARCDRVIVTCAAPIAAQICPDLTADEINRLKAIQYQGIICASLLLKKPLSDFYVTNITEDWVPFTGVIEMSALVDLQNFHGNALVYLPKYVTQNDPDFALSDSEIKAKFIQGLQRMYPEFDPRDILCFQVSKVRYVLAISTLNYSEMLPQINTSIPGLHIINTAHILNGTLNVNETIQLAEKVSQQLFTLPI</sequence>
<dbReference type="PANTHER" id="PTHR42923:SF46">
    <property type="entry name" value="AMINE OXIDASE"/>
    <property type="match status" value="1"/>
</dbReference>
<dbReference type="GO" id="GO:0016491">
    <property type="term" value="F:oxidoreductase activity"/>
    <property type="evidence" value="ECO:0007669"/>
    <property type="project" value="InterPro"/>
</dbReference>
<dbReference type="SUPFAM" id="SSF51905">
    <property type="entry name" value="FAD/NAD(P)-binding domain"/>
    <property type="match status" value="1"/>
</dbReference>
<dbReference type="Gene3D" id="1.10.3110.10">
    <property type="entry name" value="protoporphyrinogen ix oxidase, domain 3"/>
    <property type="match status" value="1"/>
</dbReference>
<dbReference type="Gene3D" id="3.50.50.60">
    <property type="entry name" value="FAD/NAD(P)-binding domain"/>
    <property type="match status" value="1"/>
</dbReference>
<dbReference type="Gene3D" id="3.90.660.20">
    <property type="entry name" value="Protoporphyrinogen oxidase, mitochondrial, domain 2"/>
    <property type="match status" value="1"/>
</dbReference>
<proteinExistence type="predicted"/>
<dbReference type="InterPro" id="IPR050464">
    <property type="entry name" value="Zeta_carotene_desat/Oxidored"/>
</dbReference>
<gene>
    <name evidence="2" type="ORF">ABWT76_000251</name>
</gene>
<accession>A0AAU8JHD7</accession>
<organism evidence="2">
    <name type="scientific">Planktothricoides raciborskii GIHE-MW2</name>
    <dbReference type="NCBI Taxonomy" id="2792601"/>
    <lineage>
        <taxon>Bacteria</taxon>
        <taxon>Bacillati</taxon>
        <taxon>Cyanobacteriota</taxon>
        <taxon>Cyanophyceae</taxon>
        <taxon>Oscillatoriophycideae</taxon>
        <taxon>Oscillatoriales</taxon>
        <taxon>Oscillatoriaceae</taxon>
        <taxon>Planktothricoides</taxon>
    </lineage>
</organism>
<dbReference type="PANTHER" id="PTHR42923">
    <property type="entry name" value="PROTOPORPHYRINOGEN OXIDASE"/>
    <property type="match status" value="1"/>
</dbReference>
<dbReference type="RefSeq" id="WP_072160678.1">
    <property type="nucleotide sequence ID" value="NZ_CP159837.1"/>
</dbReference>
<evidence type="ECO:0000313" key="2">
    <source>
        <dbReference type="EMBL" id="XCM37486.1"/>
    </source>
</evidence>
<dbReference type="EMBL" id="CP159837">
    <property type="protein sequence ID" value="XCM37486.1"/>
    <property type="molecule type" value="Genomic_DNA"/>
</dbReference>
<name>A0AAU8JHD7_9CYAN</name>
<dbReference type="Pfam" id="PF01593">
    <property type="entry name" value="Amino_oxidase"/>
    <property type="match status" value="1"/>
</dbReference>